<dbReference type="EMBL" id="CALNXI010000515">
    <property type="protein sequence ID" value="CAH3028487.1"/>
    <property type="molecule type" value="Genomic_DNA"/>
</dbReference>
<keyword evidence="2" id="KW-0800">Toxin</keyword>
<feature type="domain" description="ShKT" evidence="8">
    <location>
        <begin position="130"/>
        <end position="163"/>
    </location>
</feature>
<evidence type="ECO:0000256" key="5">
    <source>
        <dbReference type="ARBA" id="ARBA00022989"/>
    </source>
</evidence>
<evidence type="ECO:0000256" key="7">
    <source>
        <dbReference type="PROSITE-ProRule" id="PRU01005"/>
    </source>
</evidence>
<evidence type="ECO:0000256" key="3">
    <source>
        <dbReference type="ARBA" id="ARBA00022692"/>
    </source>
</evidence>
<dbReference type="PROSITE" id="PS51670">
    <property type="entry name" value="SHKT"/>
    <property type="match status" value="1"/>
</dbReference>
<evidence type="ECO:0000313" key="9">
    <source>
        <dbReference type="EMBL" id="CAH3028487.1"/>
    </source>
</evidence>
<dbReference type="PANTHER" id="PTHR16059">
    <property type="entry name" value="ANTHRAX TOXIN RECEPTOR"/>
    <property type="match status" value="1"/>
</dbReference>
<evidence type="ECO:0000256" key="1">
    <source>
        <dbReference type="ARBA" id="ARBA00004167"/>
    </source>
</evidence>
<evidence type="ECO:0000259" key="8">
    <source>
        <dbReference type="PROSITE" id="PS51670"/>
    </source>
</evidence>
<comment type="caution">
    <text evidence="7">Lacks conserved residue(s) required for the propagation of feature annotation.</text>
</comment>
<keyword evidence="10" id="KW-1185">Reference proteome</keyword>
<dbReference type="Pfam" id="PF01549">
    <property type="entry name" value="ShK"/>
    <property type="match status" value="1"/>
</dbReference>
<keyword evidence="4" id="KW-0732">Signal</keyword>
<evidence type="ECO:0000256" key="4">
    <source>
        <dbReference type="ARBA" id="ARBA00022729"/>
    </source>
</evidence>
<accession>A0ABN8MFP4</accession>
<dbReference type="InterPro" id="IPR003582">
    <property type="entry name" value="ShKT_dom"/>
</dbReference>
<evidence type="ECO:0000256" key="2">
    <source>
        <dbReference type="ARBA" id="ARBA00022656"/>
    </source>
</evidence>
<proteinExistence type="predicted"/>
<sequence>FIGPLERCGENFVKVGCFNDNTRPLPELLLNKRNQLVQGWKKWKEFLEGLACSCANKTRRKGFAYFGLQFYAECWSGVKPNVTHAYDGISKECVGQDFTIRCKQKDTFCVGKGRSNYVYRLVTPTFAPECRDRSNYCAEYANKGYCKAYEHVRIQCPYSCKEC</sequence>
<comment type="subcellular location">
    <subcellularLocation>
        <location evidence="1">Membrane</location>
        <topology evidence="1">Single-pass membrane protein</topology>
    </subcellularLocation>
</comment>
<organism evidence="9 10">
    <name type="scientific">Porites evermanni</name>
    <dbReference type="NCBI Taxonomy" id="104178"/>
    <lineage>
        <taxon>Eukaryota</taxon>
        <taxon>Metazoa</taxon>
        <taxon>Cnidaria</taxon>
        <taxon>Anthozoa</taxon>
        <taxon>Hexacorallia</taxon>
        <taxon>Scleractinia</taxon>
        <taxon>Fungiina</taxon>
        <taxon>Poritidae</taxon>
        <taxon>Porites</taxon>
    </lineage>
</organism>
<protein>
    <recommendedName>
        <fullName evidence="8">ShKT domain-containing protein</fullName>
    </recommendedName>
</protein>
<comment type="caution">
    <text evidence="9">The sequence shown here is derived from an EMBL/GenBank/DDBJ whole genome shotgun (WGS) entry which is preliminary data.</text>
</comment>
<reference evidence="9 10" key="1">
    <citation type="submission" date="2022-05" db="EMBL/GenBank/DDBJ databases">
        <authorList>
            <consortium name="Genoscope - CEA"/>
            <person name="William W."/>
        </authorList>
    </citation>
    <scope>NUCLEOTIDE SEQUENCE [LARGE SCALE GENOMIC DNA]</scope>
</reference>
<keyword evidence="3" id="KW-0812">Transmembrane</keyword>
<evidence type="ECO:0000313" key="10">
    <source>
        <dbReference type="Proteomes" id="UP001159427"/>
    </source>
</evidence>
<keyword evidence="5" id="KW-1133">Transmembrane helix</keyword>
<name>A0ABN8MFP4_9CNID</name>
<evidence type="ECO:0000256" key="6">
    <source>
        <dbReference type="ARBA" id="ARBA00023136"/>
    </source>
</evidence>
<feature type="non-terminal residue" evidence="9">
    <location>
        <position position="1"/>
    </location>
</feature>
<gene>
    <name evidence="9" type="ORF">PEVE_00034219</name>
</gene>
<dbReference type="Proteomes" id="UP001159427">
    <property type="component" value="Unassembled WGS sequence"/>
</dbReference>
<dbReference type="PANTHER" id="PTHR16059:SF25">
    <property type="entry name" value="LYSOZYME"/>
    <property type="match status" value="1"/>
</dbReference>
<keyword evidence="6" id="KW-0472">Membrane</keyword>